<sequence length="237" mass="25931" precursor="true">MKSKIVHITLGFVLSLSVISYSYAASNKPVELAADTIEYDSVKGVMTAQGNVRMVQENAVMTGTNAEYNSKTKEAYVYGGVKVVQEDATLLAEEVRSYDNNHIIAIGNPILTKGSSRLDGPQIDYYSDKQYAIVNGWARLQTEDSILTANQIESFFSEDRAVAQGNVHIVSDVRKLDAVSDHAIYYGSKEQQGKTILTGNARAVQEGNVLTGNTLTLFMDNKVIDVQGRSKLVITPQ</sequence>
<dbReference type="GO" id="GO:0015920">
    <property type="term" value="P:lipopolysaccharide transport"/>
    <property type="evidence" value="ECO:0007669"/>
    <property type="project" value="TreeGrafter"/>
</dbReference>
<dbReference type="GO" id="GO:0017089">
    <property type="term" value="F:glycolipid transfer activity"/>
    <property type="evidence" value="ECO:0007669"/>
    <property type="project" value="TreeGrafter"/>
</dbReference>
<evidence type="ECO:0000313" key="5">
    <source>
        <dbReference type="Proteomes" id="UP000004324"/>
    </source>
</evidence>
<feature type="domain" description="Organic solvent tolerance-like N-terminal" evidence="3">
    <location>
        <begin position="63"/>
        <end position="221"/>
    </location>
</feature>
<evidence type="ECO:0000256" key="1">
    <source>
        <dbReference type="ARBA" id="ARBA00022729"/>
    </source>
</evidence>
<protein>
    <submittedName>
        <fullName evidence="4">OstA family protein</fullName>
    </submittedName>
</protein>
<dbReference type="PANTHER" id="PTHR36504:SF1">
    <property type="entry name" value="LIPOPOLYSACCHARIDE EXPORT SYSTEM PROTEIN LPTA"/>
    <property type="match status" value="1"/>
</dbReference>
<dbReference type="RefSeq" id="WP_007939025.1">
    <property type="nucleotide sequence ID" value="NZ_AKVJ01000076.1"/>
</dbReference>
<dbReference type="Proteomes" id="UP000004324">
    <property type="component" value="Unassembled WGS sequence"/>
</dbReference>
<name>I9L6X7_9FIRM</name>
<feature type="chain" id="PRO_5003722475" evidence="2">
    <location>
        <begin position="25"/>
        <end position="237"/>
    </location>
</feature>
<dbReference type="EMBL" id="AKVJ01000076">
    <property type="protein sequence ID" value="EIW15996.1"/>
    <property type="molecule type" value="Genomic_DNA"/>
</dbReference>
<reference evidence="4 5" key="1">
    <citation type="journal article" date="2012" name="J. Bacteriol.">
        <title>Draft Genome Sequences for Two Metal-Reducing Pelosinus fermentans Strains Isolated from a Cr(VI)-Contaminated Site and for Type Strain R7.</title>
        <authorList>
            <person name="Brown S.D."/>
            <person name="Podar M."/>
            <person name="Klingeman D.M."/>
            <person name="Johnson C.M."/>
            <person name="Yang Z.K."/>
            <person name="Utturkar S.M."/>
            <person name="Land M.L."/>
            <person name="Mosher J.J."/>
            <person name="Hurt R.A.Jr."/>
            <person name="Phelps T.J."/>
            <person name="Palumbo A.V."/>
            <person name="Arkin A.P."/>
            <person name="Hazen T.C."/>
            <person name="Elias D.A."/>
        </authorList>
    </citation>
    <scope>NUCLEOTIDE SEQUENCE [LARGE SCALE GENOMIC DNA]</scope>
    <source>
        <strain evidence="4 5">B4</strain>
    </source>
</reference>
<dbReference type="GO" id="GO:0009279">
    <property type="term" value="C:cell outer membrane"/>
    <property type="evidence" value="ECO:0007669"/>
    <property type="project" value="TreeGrafter"/>
</dbReference>
<dbReference type="InterPro" id="IPR052037">
    <property type="entry name" value="LPS_export_LptA"/>
</dbReference>
<dbReference type="Pfam" id="PF03968">
    <property type="entry name" value="LptD_N"/>
    <property type="match status" value="1"/>
</dbReference>
<gene>
    <name evidence="4" type="ORF">FB4_1685</name>
</gene>
<dbReference type="AlphaFoldDB" id="I9L6X7"/>
<dbReference type="PATRIC" id="fig|1149862.3.peg.4725"/>
<evidence type="ECO:0000259" key="3">
    <source>
        <dbReference type="Pfam" id="PF03968"/>
    </source>
</evidence>
<evidence type="ECO:0000313" key="4">
    <source>
        <dbReference type="EMBL" id="EIW15996.1"/>
    </source>
</evidence>
<comment type="caution">
    <text evidence="4">The sequence shown here is derived from an EMBL/GenBank/DDBJ whole genome shotgun (WGS) entry which is preliminary data.</text>
</comment>
<evidence type="ECO:0000256" key="2">
    <source>
        <dbReference type="SAM" id="SignalP"/>
    </source>
</evidence>
<dbReference type="OrthoDB" id="1678041at2"/>
<proteinExistence type="predicted"/>
<keyword evidence="1 2" id="KW-0732">Signal</keyword>
<accession>I9L6X7</accession>
<dbReference type="Gene3D" id="2.60.450.10">
    <property type="entry name" value="Lipopolysaccharide (LPS) transport protein A like domain"/>
    <property type="match status" value="2"/>
</dbReference>
<dbReference type="GO" id="GO:0030288">
    <property type="term" value="C:outer membrane-bounded periplasmic space"/>
    <property type="evidence" value="ECO:0007669"/>
    <property type="project" value="TreeGrafter"/>
</dbReference>
<dbReference type="InterPro" id="IPR005653">
    <property type="entry name" value="OstA-like_N"/>
</dbReference>
<dbReference type="PANTHER" id="PTHR36504">
    <property type="entry name" value="LIPOPOLYSACCHARIDE EXPORT SYSTEM PROTEIN LPTA"/>
    <property type="match status" value="1"/>
</dbReference>
<organism evidence="4 5">
    <name type="scientific">Pelosinus fermentans B4</name>
    <dbReference type="NCBI Taxonomy" id="1149862"/>
    <lineage>
        <taxon>Bacteria</taxon>
        <taxon>Bacillati</taxon>
        <taxon>Bacillota</taxon>
        <taxon>Negativicutes</taxon>
        <taxon>Selenomonadales</taxon>
        <taxon>Sporomusaceae</taxon>
        <taxon>Pelosinus</taxon>
    </lineage>
</organism>
<keyword evidence="5" id="KW-1185">Reference proteome</keyword>
<feature type="signal peptide" evidence="2">
    <location>
        <begin position="1"/>
        <end position="24"/>
    </location>
</feature>